<evidence type="ECO:0000313" key="7">
    <source>
        <dbReference type="Proteomes" id="UP000552560"/>
    </source>
</evidence>
<dbReference type="Proteomes" id="UP000537729">
    <property type="component" value="Unassembled WGS sequence"/>
</dbReference>
<reference evidence="5" key="1">
    <citation type="submission" date="2019-04" db="EMBL/GenBank/DDBJ databases">
        <title>Complete genome sequence of Pseudomonas veronii strain PVy, a versatile degrader capable of using multiple contaminants as sole carbon sources.</title>
        <authorList>
            <person name="Lopez-Echartea E."/>
            <person name="Ridl J."/>
            <person name="Pajer P."/>
            <person name="Strejcek M."/>
            <person name="Suman J."/>
            <person name="Uhlik O."/>
        </authorList>
    </citation>
    <scope>NUCLEOTIDE SEQUENCE [LARGE SCALE GENOMIC DNA]</scope>
    <source>
        <strain evidence="5">Pvy</strain>
    </source>
</reference>
<organism evidence="3 6">
    <name type="scientific">Pseudomonas veronii</name>
    <dbReference type="NCBI Taxonomy" id="76761"/>
    <lineage>
        <taxon>Bacteria</taxon>
        <taxon>Pseudomonadati</taxon>
        <taxon>Pseudomonadota</taxon>
        <taxon>Gammaproteobacteria</taxon>
        <taxon>Pseudomonadales</taxon>
        <taxon>Pseudomonadaceae</taxon>
        <taxon>Pseudomonas</taxon>
    </lineage>
</organism>
<dbReference type="OrthoDB" id="6892877at2"/>
<dbReference type="EMBL" id="CP039631">
    <property type="protein sequence ID" value="QCG65825.1"/>
    <property type="molecule type" value="Genomic_DNA"/>
</dbReference>
<evidence type="ECO:0000313" key="3">
    <source>
        <dbReference type="EMBL" id="NMY07783.1"/>
    </source>
</evidence>
<dbReference type="KEGG" id="pvr:PverR02_27690"/>
<dbReference type="RefSeq" id="WP_046381934.1">
    <property type="nucleotide sequence ID" value="NZ_CBDFBJ010000006.1"/>
</dbReference>
<evidence type="ECO:0000313" key="2">
    <source>
        <dbReference type="EMBL" id="NMY00057.1"/>
    </source>
</evidence>
<proteinExistence type="predicted"/>
<dbReference type="GeneID" id="47558954"/>
<dbReference type="EMBL" id="JAEILD010000025">
    <property type="protein sequence ID" value="MBI6648512.1"/>
    <property type="molecule type" value="Genomic_DNA"/>
</dbReference>
<protein>
    <submittedName>
        <fullName evidence="3">Uncharacterized protein</fullName>
    </submittedName>
</protein>
<reference evidence="4" key="3">
    <citation type="submission" date="2020-01" db="EMBL/GenBank/DDBJ databases">
        <title>Complete genome sequence of Pseudomonas veronii strain PVy, a versatile degrader capable of using multiple contaminants as sole carbon sources.</title>
        <authorList>
            <person name="Lopez-Echartea E."/>
            <person name="Ridl J."/>
            <person name="Pajer P."/>
            <person name="Strejcek M."/>
            <person name="Suman J."/>
            <person name="Uhlik O."/>
        </authorList>
    </citation>
    <scope>NUCLEOTIDE SEQUENCE</scope>
    <source>
        <strain evidence="4">Pvy</strain>
    </source>
</reference>
<dbReference type="EMBL" id="JAAQWE010000033">
    <property type="protein sequence ID" value="NMY00057.1"/>
    <property type="molecule type" value="Genomic_DNA"/>
</dbReference>
<evidence type="ECO:0000313" key="5">
    <source>
        <dbReference type="Proteomes" id="UP000298274"/>
    </source>
</evidence>
<gene>
    <name evidence="4" type="ORF">E4167_12010</name>
    <name evidence="3" type="ORF">HBO38_04820</name>
    <name evidence="2" type="ORF">HBO43_26060</name>
    <name evidence="1" type="ORF">YA0849_05730</name>
</gene>
<dbReference type="Proteomes" id="UP000298274">
    <property type="component" value="Chromosome"/>
</dbReference>
<reference evidence="6 7" key="2">
    <citation type="journal article" date="2020" name="Front. Microbiol.">
        <title>Genetic Organization of the aprX-lipA2 Operon Affects the Proteolytic Potential of Pseudomonas Species in Milk.</title>
        <authorList>
            <person name="Maier C."/>
            <person name="Huptas C."/>
            <person name="von Neubeck M."/>
            <person name="Scherer S."/>
            <person name="Wenning M."/>
            <person name="Lucking G."/>
        </authorList>
    </citation>
    <scope>NUCLEOTIDE SEQUENCE [LARGE SCALE GENOMIC DNA]</scope>
    <source>
        <strain evidence="3 6">DSM 16272</strain>
        <strain evidence="2 7">WS 4671</strain>
    </source>
</reference>
<dbReference type="Proteomes" id="UP000614123">
    <property type="component" value="Unassembled WGS sequence"/>
</dbReference>
<sequence>MVESQRMLSKPDVYQGLIDRLGRALDAASTAGRLRDEQPVELELRGLSHAELELIKAYLARNERSAFTGVASTPPNEPVRSAKVVWLKDVSAARGPEKHRSVRFK</sequence>
<accession>A0A0R3A1L5</accession>
<evidence type="ECO:0000313" key="8">
    <source>
        <dbReference type="Proteomes" id="UP000614123"/>
    </source>
</evidence>
<dbReference type="Proteomes" id="UP000552560">
    <property type="component" value="Unassembled WGS sequence"/>
</dbReference>
<dbReference type="EMBL" id="JAAQWG010000005">
    <property type="protein sequence ID" value="NMY07783.1"/>
    <property type="molecule type" value="Genomic_DNA"/>
</dbReference>
<name>A0A0R3A1L5_PSEVE</name>
<evidence type="ECO:0000313" key="6">
    <source>
        <dbReference type="Proteomes" id="UP000537729"/>
    </source>
</evidence>
<evidence type="ECO:0000313" key="1">
    <source>
        <dbReference type="EMBL" id="MBI6648512.1"/>
    </source>
</evidence>
<evidence type="ECO:0000313" key="4">
    <source>
        <dbReference type="EMBL" id="QCG65825.1"/>
    </source>
</evidence>
<dbReference type="AlphaFoldDB" id="A0A0R3A1L5"/>
<reference evidence="1 8" key="4">
    <citation type="submission" date="2020-12" db="EMBL/GenBank/DDBJ databases">
        <title>Comparative genomic insights into the epidemiology and virulence of plant pathogenic Pseudomonads from Turkey.</title>
        <authorList>
            <person name="Dillon M."/>
            <person name="Ruiz-Bedoya T."/>
            <person name="Bendalovic-Torma C."/>
            <person name="Guttman K.M."/>
            <person name="Kwak H."/>
            <person name="Middleton M.A."/>
            <person name="Wang P.W."/>
            <person name="Horuz S."/>
            <person name="Aysan Y."/>
            <person name="Guttman D.S."/>
        </authorList>
    </citation>
    <scope>NUCLEOTIDE SEQUENCE [LARGE SCALE GENOMIC DNA]</scope>
    <source>
        <strain evidence="1 8">S4_EA_3a</strain>
    </source>
</reference>
<keyword evidence="8" id="KW-1185">Reference proteome</keyword>